<dbReference type="AlphaFoldDB" id="H6RDR6"/>
<reference evidence="2" key="2">
    <citation type="submission" date="2012-02" db="EMBL/GenBank/DDBJ databases">
        <authorList>
            <person name="Genoscope - CEA"/>
        </authorList>
    </citation>
    <scope>NUCLEOTIDE SEQUENCE</scope>
</reference>
<sequence length="133" mass="15119">MKTLLLFVGIFILNSSFSQTKTISTVTIGNLEIMTEDILVEPNTWRTLTKASLEIGGGWRLPTIDELSVLYTNRDLIGGFDKYCYWSSTEFPNSADQDAVFYMMFNAHNGEDGKQVGCLKTERAWVRHVRLTK</sequence>
<proteinExistence type="predicted"/>
<reference evidence="2" key="1">
    <citation type="journal article" date="2012" name="Environ. Microbiol.">
        <title>Genomic content of uncultured Bacteroidetes from contrasting oceanic provinces in the North Atlantic Ocean.</title>
        <authorList>
            <person name="Gomez-Pereira P.R."/>
            <person name="Schuler M."/>
            <person name="Fuchs B.M."/>
            <person name="Bennke C."/>
            <person name="Teeling H."/>
            <person name="Waldmann J."/>
            <person name="Richter M."/>
            <person name="Barbe V."/>
            <person name="Bataille E."/>
            <person name="Glockner F.O."/>
            <person name="Amann R."/>
        </authorList>
    </citation>
    <scope>NUCLEOTIDE SEQUENCE</scope>
</reference>
<protein>
    <submittedName>
        <fullName evidence="2">Legionella vir region protein</fullName>
    </submittedName>
</protein>
<feature type="chain" id="PRO_5003605922" evidence="1">
    <location>
        <begin position="21"/>
        <end position="133"/>
    </location>
</feature>
<dbReference type="EMBL" id="FO117572">
    <property type="protein sequence ID" value="CCF99177.1"/>
    <property type="molecule type" value="Genomic_DNA"/>
</dbReference>
<feature type="signal peptide" evidence="1">
    <location>
        <begin position="1"/>
        <end position="20"/>
    </location>
</feature>
<organism evidence="2">
    <name type="scientific">uncultured Flavobacteriia bacterium</name>
    <dbReference type="NCBI Taxonomy" id="212695"/>
    <lineage>
        <taxon>Bacteria</taxon>
        <taxon>Pseudomonadati</taxon>
        <taxon>Bacteroidota</taxon>
        <taxon>Flavobacteriia</taxon>
        <taxon>environmental samples</taxon>
    </lineage>
</organism>
<gene>
    <name evidence="2" type="ORF">VIS_S3ARA10043</name>
</gene>
<evidence type="ECO:0000256" key="1">
    <source>
        <dbReference type="SAM" id="SignalP"/>
    </source>
</evidence>
<accession>H6RDR6</accession>
<name>H6RDR6_9BACT</name>
<evidence type="ECO:0000313" key="2">
    <source>
        <dbReference type="EMBL" id="CCF99177.1"/>
    </source>
</evidence>
<keyword evidence="1" id="KW-0732">Signal</keyword>